<evidence type="ECO:0000313" key="2">
    <source>
        <dbReference type="Proteomes" id="UP001516400"/>
    </source>
</evidence>
<dbReference type="Proteomes" id="UP001516400">
    <property type="component" value="Unassembled WGS sequence"/>
</dbReference>
<evidence type="ECO:0000313" key="1">
    <source>
        <dbReference type="EMBL" id="KAL3272312.1"/>
    </source>
</evidence>
<feature type="non-terminal residue" evidence="1">
    <location>
        <position position="63"/>
    </location>
</feature>
<organism evidence="1 2">
    <name type="scientific">Cryptolaemus montrouzieri</name>
    <dbReference type="NCBI Taxonomy" id="559131"/>
    <lineage>
        <taxon>Eukaryota</taxon>
        <taxon>Metazoa</taxon>
        <taxon>Ecdysozoa</taxon>
        <taxon>Arthropoda</taxon>
        <taxon>Hexapoda</taxon>
        <taxon>Insecta</taxon>
        <taxon>Pterygota</taxon>
        <taxon>Neoptera</taxon>
        <taxon>Endopterygota</taxon>
        <taxon>Coleoptera</taxon>
        <taxon>Polyphaga</taxon>
        <taxon>Cucujiformia</taxon>
        <taxon>Coccinelloidea</taxon>
        <taxon>Coccinellidae</taxon>
        <taxon>Scymninae</taxon>
        <taxon>Scymnini</taxon>
        <taxon>Cryptolaemus</taxon>
    </lineage>
</organism>
<dbReference type="SUPFAM" id="SSF53098">
    <property type="entry name" value="Ribonuclease H-like"/>
    <property type="match status" value="1"/>
</dbReference>
<proteinExistence type="predicted"/>
<evidence type="ECO:0008006" key="3">
    <source>
        <dbReference type="Google" id="ProtNLM"/>
    </source>
</evidence>
<name>A0ABD2N180_9CUCU</name>
<gene>
    <name evidence="1" type="ORF">HHI36_024089</name>
</gene>
<reference evidence="1 2" key="1">
    <citation type="journal article" date="2021" name="BMC Biol.">
        <title>Horizontally acquired antibacterial genes associated with adaptive radiation of ladybird beetles.</title>
        <authorList>
            <person name="Li H.S."/>
            <person name="Tang X.F."/>
            <person name="Huang Y.H."/>
            <person name="Xu Z.Y."/>
            <person name="Chen M.L."/>
            <person name="Du X.Y."/>
            <person name="Qiu B.Y."/>
            <person name="Chen P.T."/>
            <person name="Zhang W."/>
            <person name="Slipinski A."/>
            <person name="Escalona H.E."/>
            <person name="Waterhouse R.M."/>
            <person name="Zwick A."/>
            <person name="Pang H."/>
        </authorList>
    </citation>
    <scope>NUCLEOTIDE SEQUENCE [LARGE SCALE GENOMIC DNA]</scope>
    <source>
        <strain evidence="1">SYSU2018</strain>
    </source>
</reference>
<protein>
    <recommendedName>
        <fullName evidence="3">Transposase</fullName>
    </recommendedName>
</protein>
<sequence>MFKEFKIEKITIPLYSPQNNPIERPNKVIKTMIAQLCGNNHKKWDSYLPELIHAMNTSNHDST</sequence>
<dbReference type="InterPro" id="IPR012337">
    <property type="entry name" value="RNaseH-like_sf"/>
</dbReference>
<keyword evidence="2" id="KW-1185">Reference proteome</keyword>
<dbReference type="EMBL" id="JABFTP020000048">
    <property type="protein sequence ID" value="KAL3272312.1"/>
    <property type="molecule type" value="Genomic_DNA"/>
</dbReference>
<dbReference type="Gene3D" id="3.30.420.10">
    <property type="entry name" value="Ribonuclease H-like superfamily/Ribonuclease H"/>
    <property type="match status" value="1"/>
</dbReference>
<dbReference type="InterPro" id="IPR036397">
    <property type="entry name" value="RNaseH_sf"/>
</dbReference>
<comment type="caution">
    <text evidence="1">The sequence shown here is derived from an EMBL/GenBank/DDBJ whole genome shotgun (WGS) entry which is preliminary data.</text>
</comment>
<accession>A0ABD2N180</accession>
<dbReference type="AlphaFoldDB" id="A0ABD2N180"/>